<dbReference type="AlphaFoldDB" id="A0A7M1LFR1"/>
<accession>A0A7M1LFR1</accession>
<dbReference type="InterPro" id="IPR036163">
    <property type="entry name" value="HMA_dom_sf"/>
</dbReference>
<evidence type="ECO:0000259" key="1">
    <source>
        <dbReference type="PROSITE" id="PS50846"/>
    </source>
</evidence>
<proteinExistence type="predicted"/>
<keyword evidence="3" id="KW-1185">Reference proteome</keyword>
<gene>
    <name evidence="2" type="ORF">IMC76_00790</name>
</gene>
<name>A0A7M1LFR1_9BACT</name>
<feature type="domain" description="HMA" evidence="1">
    <location>
        <begin position="1"/>
        <end position="72"/>
    </location>
</feature>
<reference evidence="2 3" key="1">
    <citation type="submission" date="2020-10" db="EMBL/GenBank/DDBJ databases">
        <title>Campylobacter and Helicobacter PacBio genomes.</title>
        <authorList>
            <person name="Lane C."/>
        </authorList>
    </citation>
    <scope>NUCLEOTIDE SEQUENCE [LARGE SCALE GENOMIC DNA]</scope>
    <source>
        <strain evidence="2 3">2016D-0077</strain>
    </source>
</reference>
<dbReference type="Gene3D" id="3.30.70.100">
    <property type="match status" value="1"/>
</dbReference>
<dbReference type="RefSeq" id="WP_025802950.1">
    <property type="nucleotide sequence ID" value="NZ_CP053842.1"/>
</dbReference>
<dbReference type="Proteomes" id="UP000594749">
    <property type="component" value="Chromosome"/>
</dbReference>
<dbReference type="OrthoDB" id="7068874at2"/>
<evidence type="ECO:0000313" key="3">
    <source>
        <dbReference type="Proteomes" id="UP000594749"/>
    </source>
</evidence>
<dbReference type="PROSITE" id="PS50846">
    <property type="entry name" value="HMA_2"/>
    <property type="match status" value="1"/>
</dbReference>
<dbReference type="SUPFAM" id="SSF55008">
    <property type="entry name" value="HMA, heavy metal-associated domain"/>
    <property type="match status" value="1"/>
</dbReference>
<dbReference type="GO" id="GO:0046872">
    <property type="term" value="F:metal ion binding"/>
    <property type="evidence" value="ECO:0007669"/>
    <property type="project" value="InterPro"/>
</dbReference>
<sequence length="72" mass="8254">MKKRYILENLECANCAAIMEEKISKLDGVKSVNINFFTTKMTLEFDDDLESEILDKAQDIITKLEPNTKVVI</sequence>
<dbReference type="EMBL" id="CP063078">
    <property type="protein sequence ID" value="QOQ87388.1"/>
    <property type="molecule type" value="Genomic_DNA"/>
</dbReference>
<protein>
    <submittedName>
        <fullName evidence="2">Heavy-metal-associated domain-containing protein</fullName>
    </submittedName>
</protein>
<dbReference type="Pfam" id="PF00403">
    <property type="entry name" value="HMA"/>
    <property type="match status" value="1"/>
</dbReference>
<dbReference type="InterPro" id="IPR006121">
    <property type="entry name" value="HMA_dom"/>
</dbReference>
<dbReference type="CDD" id="cd00371">
    <property type="entry name" value="HMA"/>
    <property type="match status" value="1"/>
</dbReference>
<evidence type="ECO:0000313" key="2">
    <source>
        <dbReference type="EMBL" id="QOQ87388.1"/>
    </source>
</evidence>
<organism evidence="2 3">
    <name type="scientific">Campylobacter corcagiensis</name>
    <dbReference type="NCBI Taxonomy" id="1448857"/>
    <lineage>
        <taxon>Bacteria</taxon>
        <taxon>Pseudomonadati</taxon>
        <taxon>Campylobacterota</taxon>
        <taxon>Epsilonproteobacteria</taxon>
        <taxon>Campylobacterales</taxon>
        <taxon>Campylobacteraceae</taxon>
        <taxon>Campylobacter</taxon>
    </lineage>
</organism>